<dbReference type="OrthoDB" id="9803764at2"/>
<gene>
    <name evidence="1" type="ORF">SAMN05216175_103246</name>
</gene>
<accession>A0A1I2P508</accession>
<reference evidence="2" key="1">
    <citation type="submission" date="2016-10" db="EMBL/GenBank/DDBJ databases">
        <authorList>
            <person name="Varghese N."/>
            <person name="Submissions S."/>
        </authorList>
    </citation>
    <scope>NUCLEOTIDE SEQUENCE [LARGE SCALE GENOMIC DNA]</scope>
    <source>
        <strain evidence="2">CGMCC 1.10971</strain>
    </source>
</reference>
<protein>
    <submittedName>
        <fullName evidence="1">Uncharacterized protein</fullName>
    </submittedName>
</protein>
<sequence>MYKIPGLACDECRLVSRPGESVTCSNGLRLQPGHRLDDLVDADLFIVQGISTSKYKKADQQRVVN</sequence>
<dbReference type="RefSeq" id="WP_090725831.1">
    <property type="nucleotide sequence ID" value="NZ_FOOU01000003.1"/>
</dbReference>
<evidence type="ECO:0000313" key="1">
    <source>
        <dbReference type="EMBL" id="SFG10560.1"/>
    </source>
</evidence>
<dbReference type="Proteomes" id="UP000198623">
    <property type="component" value="Unassembled WGS sequence"/>
</dbReference>
<dbReference type="InterPro" id="IPR029062">
    <property type="entry name" value="Class_I_gatase-like"/>
</dbReference>
<proteinExistence type="predicted"/>
<name>A0A1I2P508_9GAMM</name>
<dbReference type="AlphaFoldDB" id="A0A1I2P508"/>
<dbReference type="Gene3D" id="3.40.50.880">
    <property type="match status" value="1"/>
</dbReference>
<evidence type="ECO:0000313" key="2">
    <source>
        <dbReference type="Proteomes" id="UP000198623"/>
    </source>
</evidence>
<organism evidence="1 2">
    <name type="scientific">Neptunomonas qingdaonensis</name>
    <dbReference type="NCBI Taxonomy" id="1045558"/>
    <lineage>
        <taxon>Bacteria</taxon>
        <taxon>Pseudomonadati</taxon>
        <taxon>Pseudomonadota</taxon>
        <taxon>Gammaproteobacteria</taxon>
        <taxon>Oceanospirillales</taxon>
        <taxon>Oceanospirillaceae</taxon>
        <taxon>Neptunomonas</taxon>
    </lineage>
</organism>
<keyword evidence="2" id="KW-1185">Reference proteome</keyword>
<dbReference type="STRING" id="1045558.SAMN05216175_103246"/>
<dbReference type="EMBL" id="FOOU01000003">
    <property type="protein sequence ID" value="SFG10560.1"/>
    <property type="molecule type" value="Genomic_DNA"/>
</dbReference>